<dbReference type="PANTHER" id="PTHR46238">
    <property type="entry name" value="REVERSE TRANSCRIPTASE DOMAIN-CONTAINING PROTEIN"/>
    <property type="match status" value="1"/>
</dbReference>
<accession>A0A9J5ZDF4</accession>
<keyword evidence="2" id="KW-1185">Reference proteome</keyword>
<dbReference type="AlphaFoldDB" id="A0A9J5ZDF4"/>
<proteinExistence type="predicted"/>
<gene>
    <name evidence="1" type="ORF">H5410_022252</name>
</gene>
<name>A0A9J5ZDF4_SOLCO</name>
<comment type="caution">
    <text evidence="1">The sequence shown here is derived from an EMBL/GenBank/DDBJ whole genome shotgun (WGS) entry which is preliminary data.</text>
</comment>
<evidence type="ECO:0000313" key="1">
    <source>
        <dbReference type="EMBL" id="KAG5610971.1"/>
    </source>
</evidence>
<dbReference type="EMBL" id="JACXVP010000004">
    <property type="protein sequence ID" value="KAG5610971.1"/>
    <property type="molecule type" value="Genomic_DNA"/>
</dbReference>
<evidence type="ECO:0000313" key="2">
    <source>
        <dbReference type="Proteomes" id="UP000824120"/>
    </source>
</evidence>
<protein>
    <submittedName>
        <fullName evidence="1">Uncharacterized protein</fullName>
    </submittedName>
</protein>
<organism evidence="1 2">
    <name type="scientific">Solanum commersonii</name>
    <name type="common">Commerson's wild potato</name>
    <name type="synonym">Commerson's nightshade</name>
    <dbReference type="NCBI Taxonomy" id="4109"/>
    <lineage>
        <taxon>Eukaryota</taxon>
        <taxon>Viridiplantae</taxon>
        <taxon>Streptophyta</taxon>
        <taxon>Embryophyta</taxon>
        <taxon>Tracheophyta</taxon>
        <taxon>Spermatophyta</taxon>
        <taxon>Magnoliopsida</taxon>
        <taxon>eudicotyledons</taxon>
        <taxon>Gunneridae</taxon>
        <taxon>Pentapetalae</taxon>
        <taxon>asterids</taxon>
        <taxon>lamiids</taxon>
        <taxon>Solanales</taxon>
        <taxon>Solanaceae</taxon>
        <taxon>Solanoideae</taxon>
        <taxon>Solaneae</taxon>
        <taxon>Solanum</taxon>
    </lineage>
</organism>
<reference evidence="1 2" key="1">
    <citation type="submission" date="2020-09" db="EMBL/GenBank/DDBJ databases">
        <title>De no assembly of potato wild relative species, Solanum commersonii.</title>
        <authorList>
            <person name="Cho K."/>
        </authorList>
    </citation>
    <scope>NUCLEOTIDE SEQUENCE [LARGE SCALE GENOMIC DNA]</scope>
    <source>
        <strain evidence="1">LZ3.2</strain>
        <tissue evidence="1">Leaf</tissue>
    </source>
</reference>
<dbReference type="Proteomes" id="UP000824120">
    <property type="component" value="Chromosome 4"/>
</dbReference>
<sequence>MKVEKNNKGIEVPTNPYLFALWLDKDQTVFNVLTFLNINSLEKQDYIDTQQHKRGAAMQYYWAEFWLVKNAHVQNMEIAEMRMFTWIYTGKIGKACGRQDEGCDLRWFEHDERRCKDALVRRSERLDVAGVRSALYCQRQNMTNKSINLKVPMEFQLSDQHYSWKLTGYQKRNSSHTANC</sequence>
<dbReference type="PANTHER" id="PTHR46238:SF8">
    <property type="entry name" value="ENDONUCLEASE_EXONUCLEASE_PHOSPHATASE DOMAIN-CONTAINING PROTEIN"/>
    <property type="match status" value="1"/>
</dbReference>